<dbReference type="PROSITE" id="PS51186">
    <property type="entry name" value="GNAT"/>
    <property type="match status" value="1"/>
</dbReference>
<evidence type="ECO:0000259" key="1">
    <source>
        <dbReference type="PROSITE" id="PS51186"/>
    </source>
</evidence>
<keyword evidence="3" id="KW-1185">Reference proteome</keyword>
<dbReference type="PANTHER" id="PTHR43617:SF35">
    <property type="entry name" value="[RIBOSOMAL PROTEIN BS18]-ALANINE N-ACETYLTRANSFERASE"/>
    <property type="match status" value="1"/>
</dbReference>
<dbReference type="Proteomes" id="UP001501352">
    <property type="component" value="Unassembled WGS sequence"/>
</dbReference>
<evidence type="ECO:0000313" key="3">
    <source>
        <dbReference type="Proteomes" id="UP001501352"/>
    </source>
</evidence>
<protein>
    <submittedName>
        <fullName evidence="2">GNAT family N-acetyltransferase</fullName>
    </submittedName>
</protein>
<comment type="caution">
    <text evidence="2">The sequence shown here is derived from an EMBL/GenBank/DDBJ whole genome shotgun (WGS) entry which is preliminary data.</text>
</comment>
<dbReference type="RefSeq" id="WP_343790473.1">
    <property type="nucleotide sequence ID" value="NZ_BAAAGA010000001.1"/>
</dbReference>
<dbReference type="CDD" id="cd04301">
    <property type="entry name" value="NAT_SF"/>
    <property type="match status" value="1"/>
</dbReference>
<dbReference type="InterPro" id="IPR050276">
    <property type="entry name" value="MshD_Acetyltransferase"/>
</dbReference>
<dbReference type="EMBL" id="BAAAGA010000001">
    <property type="protein sequence ID" value="GAA0614667.1"/>
    <property type="molecule type" value="Genomic_DNA"/>
</dbReference>
<dbReference type="SUPFAM" id="SSF55729">
    <property type="entry name" value="Acyl-CoA N-acyltransferases (Nat)"/>
    <property type="match status" value="1"/>
</dbReference>
<dbReference type="InterPro" id="IPR000182">
    <property type="entry name" value="GNAT_dom"/>
</dbReference>
<sequence>MSDQAPRLAALHATAFDAPWDAAAFADLLAGPGVFVVESEAGFILMRAVADEAEILTLAVRPDARGRGEGGRLTAEGVAEAAERGAHRVFLEVADDNASALAVYRRAGFEEAGRRLRYYARADGSRRDAMLLTLNLTGRLP</sequence>
<organism evidence="2 3">
    <name type="scientific">Brevundimonas kwangchunensis</name>
    <dbReference type="NCBI Taxonomy" id="322163"/>
    <lineage>
        <taxon>Bacteria</taxon>
        <taxon>Pseudomonadati</taxon>
        <taxon>Pseudomonadota</taxon>
        <taxon>Alphaproteobacteria</taxon>
        <taxon>Caulobacterales</taxon>
        <taxon>Caulobacteraceae</taxon>
        <taxon>Brevundimonas</taxon>
    </lineage>
</organism>
<name>A0ABP3RV93_9CAUL</name>
<accession>A0ABP3RV93</accession>
<dbReference type="PANTHER" id="PTHR43617">
    <property type="entry name" value="L-AMINO ACID N-ACETYLTRANSFERASE"/>
    <property type="match status" value="1"/>
</dbReference>
<evidence type="ECO:0000313" key="2">
    <source>
        <dbReference type="EMBL" id="GAA0614667.1"/>
    </source>
</evidence>
<proteinExistence type="predicted"/>
<dbReference type="InterPro" id="IPR016181">
    <property type="entry name" value="Acyl_CoA_acyltransferase"/>
</dbReference>
<dbReference type="Pfam" id="PF00583">
    <property type="entry name" value="Acetyltransf_1"/>
    <property type="match status" value="1"/>
</dbReference>
<reference evidence="3" key="1">
    <citation type="journal article" date="2019" name="Int. J. Syst. Evol. Microbiol.">
        <title>The Global Catalogue of Microorganisms (GCM) 10K type strain sequencing project: providing services to taxonomists for standard genome sequencing and annotation.</title>
        <authorList>
            <consortium name="The Broad Institute Genomics Platform"/>
            <consortium name="The Broad Institute Genome Sequencing Center for Infectious Disease"/>
            <person name="Wu L."/>
            <person name="Ma J."/>
        </authorList>
    </citation>
    <scope>NUCLEOTIDE SEQUENCE [LARGE SCALE GENOMIC DNA]</scope>
    <source>
        <strain evidence="3">JCM 12928</strain>
    </source>
</reference>
<gene>
    <name evidence="2" type="ORF">GCM10009422_07080</name>
</gene>
<feature type="domain" description="N-acetyltransferase" evidence="1">
    <location>
        <begin position="1"/>
        <end position="137"/>
    </location>
</feature>
<dbReference type="Gene3D" id="3.40.630.30">
    <property type="match status" value="1"/>
</dbReference>